<dbReference type="InterPro" id="IPR025110">
    <property type="entry name" value="AMP-bd_C"/>
</dbReference>
<evidence type="ECO:0000256" key="4">
    <source>
        <dbReference type="ARBA" id="ARBA00039009"/>
    </source>
</evidence>
<evidence type="ECO:0000259" key="8">
    <source>
        <dbReference type="Pfam" id="PF00501"/>
    </source>
</evidence>
<dbReference type="InterPro" id="IPR045851">
    <property type="entry name" value="AMP-bd_C_sf"/>
</dbReference>
<keyword evidence="11" id="KW-1185">Reference proteome</keyword>
<organism evidence="10 11">
    <name type="scientific">Porites lobata</name>
    <dbReference type="NCBI Taxonomy" id="104759"/>
    <lineage>
        <taxon>Eukaryota</taxon>
        <taxon>Metazoa</taxon>
        <taxon>Cnidaria</taxon>
        <taxon>Anthozoa</taxon>
        <taxon>Hexacorallia</taxon>
        <taxon>Scleractinia</taxon>
        <taxon>Fungiina</taxon>
        <taxon>Poritidae</taxon>
        <taxon>Porites</taxon>
    </lineage>
</organism>
<comment type="function">
    <text evidence="3">Acyl-CoA synthases catalyze the initial reaction in fatty acid metabolism, by forming a thioester with CoA. Has some preference toward medium-chain substrates. Plays a role in adipocyte differentiation.</text>
</comment>
<accession>A0ABN8N2X2</accession>
<dbReference type="Gene3D" id="3.30.300.30">
    <property type="match status" value="1"/>
</dbReference>
<evidence type="ECO:0000256" key="6">
    <source>
        <dbReference type="ARBA" id="ARBA00047319"/>
    </source>
</evidence>
<dbReference type="EC" id="6.2.1.2" evidence="4"/>
<comment type="catalytic activity">
    <reaction evidence="6">
        <text>octanoate + ATP + CoA = octanoyl-CoA + AMP + diphosphate</text>
        <dbReference type="Rhea" id="RHEA:33631"/>
        <dbReference type="ChEBI" id="CHEBI:25646"/>
        <dbReference type="ChEBI" id="CHEBI:30616"/>
        <dbReference type="ChEBI" id="CHEBI:33019"/>
        <dbReference type="ChEBI" id="CHEBI:57287"/>
        <dbReference type="ChEBI" id="CHEBI:57386"/>
        <dbReference type="ChEBI" id="CHEBI:456215"/>
    </reaction>
</comment>
<feature type="domain" description="AMP-dependent synthetase/ligase" evidence="8">
    <location>
        <begin position="72"/>
        <end position="465"/>
    </location>
</feature>
<reference evidence="10 11" key="1">
    <citation type="submission" date="2022-05" db="EMBL/GenBank/DDBJ databases">
        <authorList>
            <consortium name="Genoscope - CEA"/>
            <person name="William W."/>
        </authorList>
    </citation>
    <scope>NUCLEOTIDE SEQUENCE [LARGE SCALE GENOMIC DNA]</scope>
</reference>
<dbReference type="InterPro" id="IPR042099">
    <property type="entry name" value="ANL_N_sf"/>
</dbReference>
<comment type="caution">
    <text evidence="10">The sequence shown here is derived from an EMBL/GenBank/DDBJ whole genome shotgun (WGS) entry which is preliminary data.</text>
</comment>
<proteinExistence type="inferred from homology"/>
<evidence type="ECO:0000313" key="10">
    <source>
        <dbReference type="EMBL" id="CAH3039013.1"/>
    </source>
</evidence>
<gene>
    <name evidence="10" type="ORF">PLOB_00042772</name>
</gene>
<evidence type="ECO:0000256" key="1">
    <source>
        <dbReference type="ARBA" id="ARBA00006432"/>
    </source>
</evidence>
<dbReference type="PROSITE" id="PS00455">
    <property type="entry name" value="AMP_BINDING"/>
    <property type="match status" value="1"/>
</dbReference>
<dbReference type="EMBL" id="CALNXK010000007">
    <property type="protein sequence ID" value="CAH3039013.1"/>
    <property type="molecule type" value="Genomic_DNA"/>
</dbReference>
<evidence type="ECO:0000313" key="11">
    <source>
        <dbReference type="Proteomes" id="UP001159405"/>
    </source>
</evidence>
<dbReference type="Gene3D" id="3.40.50.12780">
    <property type="entry name" value="N-terminal domain of ligase-like"/>
    <property type="match status" value="1"/>
</dbReference>
<comment type="similarity">
    <text evidence="1">Belongs to the ATP-dependent AMP-binding enzyme family.</text>
</comment>
<evidence type="ECO:0000256" key="7">
    <source>
        <dbReference type="ARBA" id="ARBA00048277"/>
    </source>
</evidence>
<comment type="catalytic activity">
    <reaction evidence="7">
        <text>a medium-chain fatty acid + ATP + CoA = a medium-chain fatty acyl-CoA + AMP + diphosphate</text>
        <dbReference type="Rhea" id="RHEA:48340"/>
        <dbReference type="ChEBI" id="CHEBI:30616"/>
        <dbReference type="ChEBI" id="CHEBI:33019"/>
        <dbReference type="ChEBI" id="CHEBI:57287"/>
        <dbReference type="ChEBI" id="CHEBI:59558"/>
        <dbReference type="ChEBI" id="CHEBI:90546"/>
        <dbReference type="ChEBI" id="CHEBI:456215"/>
        <dbReference type="EC" id="6.2.1.2"/>
    </reaction>
</comment>
<dbReference type="InterPro" id="IPR020845">
    <property type="entry name" value="AMP-binding_CS"/>
</dbReference>
<dbReference type="InterPro" id="IPR000873">
    <property type="entry name" value="AMP-dep_synth/lig_dom"/>
</dbReference>
<evidence type="ECO:0000256" key="2">
    <source>
        <dbReference type="ARBA" id="ARBA00022598"/>
    </source>
</evidence>
<dbReference type="Proteomes" id="UP001159405">
    <property type="component" value="Unassembled WGS sequence"/>
</dbReference>
<evidence type="ECO:0000259" key="9">
    <source>
        <dbReference type="Pfam" id="PF13193"/>
    </source>
</evidence>
<dbReference type="PANTHER" id="PTHR43201:SF5">
    <property type="entry name" value="MEDIUM-CHAIN ACYL-COA LIGASE ACSF2, MITOCHONDRIAL"/>
    <property type="match status" value="1"/>
</dbReference>
<keyword evidence="2" id="KW-0436">Ligase</keyword>
<feature type="domain" description="AMP-binding enzyme C-terminal" evidence="9">
    <location>
        <begin position="516"/>
        <end position="591"/>
    </location>
</feature>
<dbReference type="Pfam" id="PF13193">
    <property type="entry name" value="AMP-binding_C"/>
    <property type="match status" value="1"/>
</dbReference>
<dbReference type="Pfam" id="PF00501">
    <property type="entry name" value="AMP-binding"/>
    <property type="match status" value="1"/>
</dbReference>
<evidence type="ECO:0000256" key="5">
    <source>
        <dbReference type="ARBA" id="ARBA00039638"/>
    </source>
</evidence>
<dbReference type="SUPFAM" id="SSF56801">
    <property type="entry name" value="Acetyl-CoA synthetase-like"/>
    <property type="match status" value="1"/>
</dbReference>
<protein>
    <recommendedName>
        <fullName evidence="5">Medium-chain acyl-CoA ligase ACSF2, mitochondrial</fullName>
        <ecNumber evidence="4">6.2.1.2</ecNumber>
    </recommendedName>
</protein>
<sequence>MGSLMRNIALTRKAKHISIRLPPLKLPHARKISTRSKVYNSRVQSANERLKYSYSHGTSTKPLLGDTIGERFDKVVERFPEREAYVFCEDGHRATFSEFKHEVDQLAVGLISRGLTKGDRLAIWLPNSKDWILTQFAAAQIGLILVCLNPAYQQFEAEYILKKAGCKAVIIADEFKTQNFYSMMANIIPELPEAKPGSLSSTRLLPELRDVFIANKTSEPFRGTTPFKELKNGSVDVDVLQKMKELKRMIQFDDPACLLFTSGTTGHSKGVTLTHHNLVNNAVLVGENMNFQEPGRVCSPWPLFHCAGLSVTSMVCMEWGATAVYPSRGYNSTATLKAVHDERCDTLYGTPSMFLDALANPDLDKFDLSTLRKGLTGASSCSAELMKQVVSTLKIQLTIVYGCTESSPLVSGTSIASSDENELSTVGKVFPHTEIKIVDREGSVVPVNTTGEVCIRGYCVMMGYWGEKEQTEKAVGPTGWLHTGDLGTMDERGYLRIAGRLKDLIIRGGQNVYPAEVEYFLHTHPKIQDAQVISVPDERLGEEVCAWIKLWKGETMTAGELKDFCNGQIAYYKIPRYIKFVDEYPMTASGKVKKYVMKEQAAEEFQSYLT</sequence>
<evidence type="ECO:0000256" key="3">
    <source>
        <dbReference type="ARBA" id="ARBA00037247"/>
    </source>
</evidence>
<name>A0ABN8N2X2_9CNID</name>
<dbReference type="PANTHER" id="PTHR43201">
    <property type="entry name" value="ACYL-COA SYNTHETASE"/>
    <property type="match status" value="1"/>
</dbReference>